<dbReference type="EMBL" id="DUCX01000055">
    <property type="protein sequence ID" value="HIF37449.1"/>
    <property type="molecule type" value="Genomic_DNA"/>
</dbReference>
<feature type="transmembrane region" description="Helical" evidence="2">
    <location>
        <begin position="281"/>
        <end position="301"/>
    </location>
</feature>
<feature type="transmembrane region" description="Helical" evidence="2">
    <location>
        <begin position="207"/>
        <end position="230"/>
    </location>
</feature>
<name>A0A7J4GU01_9ARCH</name>
<keyword evidence="2" id="KW-0472">Membrane</keyword>
<dbReference type="Proteomes" id="UP000585802">
    <property type="component" value="Unassembled WGS sequence"/>
</dbReference>
<evidence type="ECO:0000313" key="4">
    <source>
        <dbReference type="Proteomes" id="UP000585802"/>
    </source>
</evidence>
<gene>
    <name evidence="3" type="ORF">EYQ70_03480</name>
</gene>
<dbReference type="AlphaFoldDB" id="A0A7J4GU01"/>
<comment type="caution">
    <text evidence="3">The sequence shown here is derived from an EMBL/GenBank/DDBJ whole genome shotgun (WGS) entry which is preliminary data.</text>
</comment>
<reference evidence="4" key="1">
    <citation type="journal article" date="2019" name="bioRxiv">
        <title>Genome diversification in globally distributed novel marine Proteobacteria is linked to environmental adaptation.</title>
        <authorList>
            <person name="Zhou Z."/>
            <person name="Tran P.Q."/>
            <person name="Kieft K."/>
            <person name="Anantharaman K."/>
        </authorList>
    </citation>
    <scope>NUCLEOTIDE SEQUENCE [LARGE SCALE GENOMIC DNA]</scope>
</reference>
<sequence>MDEFSEQDTRHMDNQYQAGQAERHLENISVGGEAAAMALEEVSENHGSQLENIEEALSGGGLAGDIGTAIGEASQGDTGDDNWARESGGFLQNIRADTDAIGNAMVVSIGGIDKTVDLLANILNLQLDDSAAAREAAAEAARKGGAGEKVPDGKAEEAKAGGFFSKMGKAVMNPIGAMGRSMKAAGKGIQGFLVGLSRGLASFANPAVLIGVSVLALSLPIFAAGLAAAFKVFELIAGEGNAMKMITGIIESLGEAIGTILHKVLSGFGEMVKRMGPFIEAFFDGLATVIKALMPIVTGLFKLIKDIITDPVFNKTMQAVIAAIQSAITDVKDVLVAFAPVVKSIISDISAVIIAVADKIEKIVATIGSVIEKILASFDGVVAQIKPIIEQIGATIKTIIDSIGDNIGKIGKTIEGIITSIGDNVTKVVGSISALITAIGKTVEGVIDSVVGGIERLAGLEPGKMLGVAAGLAAIGVGLIAFTAGAAVAGGTMPSKEQLESVATSIERFGKIPSESLAPVGQGMKDIGVGLMAFGAGSFVASLLNDPKGLDAVADTLSKFGAIDATNFASVGTGIQAIGSGLLKFGGGSFISGLSEAFGKWIGASDPIERFQKFAAIGPGLFLAGKGVTALAKSFDAFNTDNLERIGNGLNKFLKTTDMQKLTAFSKATEGLMTGQML</sequence>
<organism evidence="3 4">
    <name type="scientific">Marine Group III euryarchaeote</name>
    <dbReference type="NCBI Taxonomy" id="2173149"/>
    <lineage>
        <taxon>Archaea</taxon>
        <taxon>Methanobacteriati</taxon>
        <taxon>Thermoplasmatota</taxon>
        <taxon>Thermoplasmata</taxon>
        <taxon>Candidatus Thermoprofundales</taxon>
    </lineage>
</organism>
<keyword evidence="2" id="KW-1133">Transmembrane helix</keyword>
<keyword evidence="2" id="KW-0812">Transmembrane</keyword>
<feature type="non-terminal residue" evidence="3">
    <location>
        <position position="678"/>
    </location>
</feature>
<feature type="transmembrane region" description="Helical" evidence="2">
    <location>
        <begin position="466"/>
        <end position="489"/>
    </location>
</feature>
<protein>
    <submittedName>
        <fullName evidence="3">Uncharacterized protein</fullName>
    </submittedName>
</protein>
<accession>A0A7J4GU01</accession>
<evidence type="ECO:0000256" key="2">
    <source>
        <dbReference type="SAM" id="Phobius"/>
    </source>
</evidence>
<evidence type="ECO:0000256" key="1">
    <source>
        <dbReference type="SAM" id="MobiDB-lite"/>
    </source>
</evidence>
<feature type="region of interest" description="Disordered" evidence="1">
    <location>
        <begin position="1"/>
        <end position="20"/>
    </location>
</feature>
<proteinExistence type="predicted"/>
<evidence type="ECO:0000313" key="3">
    <source>
        <dbReference type="EMBL" id="HIF37449.1"/>
    </source>
</evidence>